<name>A0A9P1DW16_9DINO</name>
<sequence>MLYTCIHADQEDETPVKNQKKPACAPKSQPKTKKTALKQNEKEPKTKKPKTSKDASTVTPRSKASKRSAQTPQEDAPKKPKAGAKTAAKSKAKAKAAKGAETTPPEAEPLPTPADALTGDMPGSSANLKPTRVRKPPVSAEPVEAVTSLDTPAVKKTTGNLSPAESLPARKPAVAPDAPTVSRGDVSHDDPGSCNTLQNALELLNVQCPPKPAKDVDSVSEATTLLGGSQEQPEMLALAAAMERIKMLEAQVANKEVASAPSPLQRAAPLTPASIAAAESDSVMVVPKEAEYFQDAQSNQFTAPPESPAETIPGTLVDGDGSQPIHLEPEVGGSLGALVMVPPAEDEKAEKLAMEREDLLKHAGSHVQPSKQHVQPAKQDWKLMDIDQGIQHAENLCQELHEEQIMQLLSMEKFMVAASCKGETGTIDVAKLPDCARVEFFTMVEEMVLANRKKISTPGPIMPPKPPAPPTAPVPKPATAVVVEPAKGLEMAPKLVLPPTPPVPTAATAAVVEPAKVPEIVPKPVEPVAVPPTAPPLVEPAKVPEMVPKPVEPVVAVPSTAPAATLVAELAVVEPPKVPENAAAHAPALQPAPVAAPIQKNSNADLAMLAKVTPSEPAAPSLAEDPPTPAVPAEVVSQLAPPDRTLELNGLQALMTAQKAREQQRLALAQAAAPTANLAPDRRRLLRQWVESGCNPAAVEAMVVVERSKDHTVGRTKELLSVQEMRAKGWPDCKIRSIVARGGGVPDEDAPEIPELMKFWCCVSTQQTDQERFSQRASATLQAQADGSFMDGLFGDSSLGQAGQGSLNAAAMNQLMNQPAVAAAAPSAVAPPGQLG</sequence>
<evidence type="ECO:0000313" key="3">
    <source>
        <dbReference type="EMBL" id="CAL4803185.1"/>
    </source>
</evidence>
<feature type="region of interest" description="Disordered" evidence="1">
    <location>
        <begin position="1"/>
        <end position="194"/>
    </location>
</feature>
<protein>
    <submittedName>
        <fullName evidence="2">Uncharacterized protein</fullName>
    </submittedName>
</protein>
<feature type="compositionally biased region" description="Polar residues" evidence="1">
    <location>
        <begin position="54"/>
        <end position="73"/>
    </location>
</feature>
<gene>
    <name evidence="2" type="ORF">C1SCF055_LOCUS40674</name>
</gene>
<dbReference type="Proteomes" id="UP001152797">
    <property type="component" value="Unassembled WGS sequence"/>
</dbReference>
<accession>A0A9P1DW16</accession>
<reference evidence="3 4" key="2">
    <citation type="submission" date="2024-05" db="EMBL/GenBank/DDBJ databases">
        <authorList>
            <person name="Chen Y."/>
            <person name="Shah S."/>
            <person name="Dougan E. K."/>
            <person name="Thang M."/>
            <person name="Chan C."/>
        </authorList>
    </citation>
    <scope>NUCLEOTIDE SEQUENCE [LARGE SCALE GENOMIC DNA]</scope>
</reference>
<dbReference type="EMBL" id="CAMXCT010006556">
    <property type="protein sequence ID" value="CAI4015873.1"/>
    <property type="molecule type" value="Genomic_DNA"/>
</dbReference>
<dbReference type="EMBL" id="CAMXCT030006556">
    <property type="protein sequence ID" value="CAL4803185.1"/>
    <property type="molecule type" value="Genomic_DNA"/>
</dbReference>
<evidence type="ECO:0000313" key="2">
    <source>
        <dbReference type="EMBL" id="CAI4015873.1"/>
    </source>
</evidence>
<dbReference type="EMBL" id="CAMXCT020006556">
    <property type="protein sequence ID" value="CAL1169248.1"/>
    <property type="molecule type" value="Genomic_DNA"/>
</dbReference>
<dbReference type="AlphaFoldDB" id="A0A9P1DW16"/>
<organism evidence="2">
    <name type="scientific">Cladocopium goreaui</name>
    <dbReference type="NCBI Taxonomy" id="2562237"/>
    <lineage>
        <taxon>Eukaryota</taxon>
        <taxon>Sar</taxon>
        <taxon>Alveolata</taxon>
        <taxon>Dinophyceae</taxon>
        <taxon>Suessiales</taxon>
        <taxon>Symbiodiniaceae</taxon>
        <taxon>Cladocopium</taxon>
    </lineage>
</organism>
<keyword evidence="4" id="KW-1185">Reference proteome</keyword>
<evidence type="ECO:0000256" key="1">
    <source>
        <dbReference type="SAM" id="MobiDB-lite"/>
    </source>
</evidence>
<comment type="caution">
    <text evidence="2">The sequence shown here is derived from an EMBL/GenBank/DDBJ whole genome shotgun (WGS) entry which is preliminary data.</text>
</comment>
<dbReference type="OrthoDB" id="493554at2759"/>
<reference evidence="2" key="1">
    <citation type="submission" date="2022-10" db="EMBL/GenBank/DDBJ databases">
        <authorList>
            <person name="Chen Y."/>
            <person name="Dougan E. K."/>
            <person name="Chan C."/>
            <person name="Rhodes N."/>
            <person name="Thang M."/>
        </authorList>
    </citation>
    <scope>NUCLEOTIDE SEQUENCE</scope>
</reference>
<proteinExistence type="predicted"/>
<feature type="region of interest" description="Disordered" evidence="1">
    <location>
        <begin position="300"/>
        <end position="324"/>
    </location>
</feature>
<evidence type="ECO:0000313" key="4">
    <source>
        <dbReference type="Proteomes" id="UP001152797"/>
    </source>
</evidence>